<feature type="domain" description="Reverse transcriptase" evidence="1">
    <location>
        <begin position="77"/>
        <end position="254"/>
    </location>
</feature>
<evidence type="ECO:0000313" key="2">
    <source>
        <dbReference type="Proteomes" id="UP000050795"/>
    </source>
</evidence>
<dbReference type="Gene3D" id="3.10.10.10">
    <property type="entry name" value="HIV Type 1 Reverse Transcriptase, subunit A, domain 1"/>
    <property type="match status" value="1"/>
</dbReference>
<dbReference type="CDD" id="cd01647">
    <property type="entry name" value="RT_LTR"/>
    <property type="match status" value="1"/>
</dbReference>
<proteinExistence type="predicted"/>
<dbReference type="Proteomes" id="UP000050795">
    <property type="component" value="Unassembled WGS sequence"/>
</dbReference>
<dbReference type="InterPro" id="IPR050951">
    <property type="entry name" value="Retrovirus_Pol_polyprotein"/>
</dbReference>
<keyword evidence="2" id="KW-1185">Reference proteome</keyword>
<dbReference type="PANTHER" id="PTHR37984">
    <property type="entry name" value="PROTEIN CBG26694"/>
    <property type="match status" value="1"/>
</dbReference>
<dbReference type="InterPro" id="IPR043502">
    <property type="entry name" value="DNA/RNA_pol_sf"/>
</dbReference>
<dbReference type="Gene3D" id="3.30.70.270">
    <property type="match status" value="1"/>
</dbReference>
<organism evidence="2 3">
    <name type="scientific">Trichobilharzia regenti</name>
    <name type="common">Nasal bird schistosome</name>
    <dbReference type="NCBI Taxonomy" id="157069"/>
    <lineage>
        <taxon>Eukaryota</taxon>
        <taxon>Metazoa</taxon>
        <taxon>Spiralia</taxon>
        <taxon>Lophotrochozoa</taxon>
        <taxon>Platyhelminthes</taxon>
        <taxon>Trematoda</taxon>
        <taxon>Digenea</taxon>
        <taxon>Strigeidida</taxon>
        <taxon>Schistosomatoidea</taxon>
        <taxon>Schistosomatidae</taxon>
        <taxon>Trichobilharzia</taxon>
    </lineage>
</organism>
<evidence type="ECO:0000259" key="1">
    <source>
        <dbReference type="PROSITE" id="PS50878"/>
    </source>
</evidence>
<dbReference type="PROSITE" id="PS50878">
    <property type="entry name" value="RT_POL"/>
    <property type="match status" value="1"/>
</dbReference>
<reference evidence="3" key="2">
    <citation type="submission" date="2023-11" db="UniProtKB">
        <authorList>
            <consortium name="WormBaseParasite"/>
        </authorList>
    </citation>
    <scope>IDENTIFICATION</scope>
</reference>
<dbReference type="Pfam" id="PF00078">
    <property type="entry name" value="RVT_1"/>
    <property type="match status" value="1"/>
</dbReference>
<protein>
    <recommendedName>
        <fullName evidence="1">Reverse transcriptase domain-containing protein</fullName>
    </recommendedName>
</protein>
<sequence length="269" mass="30882">MYETSEIAAIKLSTVHNVTELINKYDHLFTGDGDPYGYCDKVNHEIPLSDPKVRSFLTRRVPCHLEGEVERQVQEMLKDDIIEEADSPYNSPVLLVKKANGKYRFCVDFRQLNSMTELRPCAMPTVVETLDRLQGANVFSVLDLRSGYWQIPIKQSDRDKTAFIVGQTQYRFKRMPFGLAGAPFTFRRLMKLLLRNLKNVEVYGDDLVIYSQNENDHVNHVEAVLRRIEEFGLRVNKTKSQIAKKNVTLLGHKVGNGEIKPLPENDLLL</sequence>
<dbReference type="PANTHER" id="PTHR37984:SF5">
    <property type="entry name" value="PROTEIN NYNRIN-LIKE"/>
    <property type="match status" value="1"/>
</dbReference>
<name>A0AA85JTE8_TRIRE</name>
<accession>A0AA85JTE8</accession>
<dbReference type="WBParaSite" id="TREG1_41410.1">
    <property type="protein sequence ID" value="TREG1_41410.1"/>
    <property type="gene ID" value="TREG1_41410"/>
</dbReference>
<dbReference type="InterPro" id="IPR000477">
    <property type="entry name" value="RT_dom"/>
</dbReference>
<evidence type="ECO:0000313" key="3">
    <source>
        <dbReference type="WBParaSite" id="TREG1_41410.1"/>
    </source>
</evidence>
<dbReference type="AlphaFoldDB" id="A0AA85JTE8"/>
<dbReference type="InterPro" id="IPR043128">
    <property type="entry name" value="Rev_trsase/Diguanyl_cyclase"/>
</dbReference>
<reference evidence="2" key="1">
    <citation type="submission" date="2022-06" db="EMBL/GenBank/DDBJ databases">
        <authorList>
            <person name="Berger JAMES D."/>
            <person name="Berger JAMES D."/>
        </authorList>
    </citation>
    <scope>NUCLEOTIDE SEQUENCE [LARGE SCALE GENOMIC DNA]</scope>
</reference>
<dbReference type="SUPFAM" id="SSF56672">
    <property type="entry name" value="DNA/RNA polymerases"/>
    <property type="match status" value="1"/>
</dbReference>